<proteinExistence type="inferred from homology"/>
<dbReference type="PROSITE" id="PS00191">
    <property type="entry name" value="CYTOCHROME_B5_1"/>
    <property type="match status" value="1"/>
</dbReference>
<dbReference type="Gene3D" id="3.10.120.10">
    <property type="entry name" value="Cytochrome b5-like heme/steroid binding domain"/>
    <property type="match status" value="2"/>
</dbReference>
<evidence type="ECO:0000256" key="4">
    <source>
        <dbReference type="ARBA" id="ARBA00038168"/>
    </source>
</evidence>
<dbReference type="InterPro" id="IPR018506">
    <property type="entry name" value="Cyt_B5_heme-BS"/>
</dbReference>
<dbReference type="GO" id="GO:0016020">
    <property type="term" value="C:membrane"/>
    <property type="evidence" value="ECO:0007669"/>
    <property type="project" value="TreeGrafter"/>
</dbReference>
<evidence type="ECO:0000259" key="6">
    <source>
        <dbReference type="PROSITE" id="PS50255"/>
    </source>
</evidence>
<gene>
    <name evidence="7" type="ORF">CTA1_1241</name>
</gene>
<dbReference type="InterPro" id="IPR036400">
    <property type="entry name" value="Cyt_B5-like_heme/steroid_sf"/>
</dbReference>
<reference evidence="7 8" key="1">
    <citation type="journal article" date="2019" name="PLoS ONE">
        <title>Comparative genome analysis indicates high evolutionary potential of pathogenicity genes in Colletotrichum tanaceti.</title>
        <authorList>
            <person name="Lelwala R.V."/>
            <person name="Korhonen P.K."/>
            <person name="Young N.D."/>
            <person name="Scott J.B."/>
            <person name="Ades P.A."/>
            <person name="Gasser R.B."/>
            <person name="Taylor P.W.J."/>
        </authorList>
    </citation>
    <scope>NUCLEOTIDE SEQUENCE [LARGE SCALE GENOMIC DNA]</scope>
    <source>
        <strain evidence="7">BRIP57314</strain>
    </source>
</reference>
<dbReference type="SMART" id="SM01117">
    <property type="entry name" value="Cyt-b5"/>
    <property type="match status" value="3"/>
</dbReference>
<feature type="compositionally biased region" description="Acidic residues" evidence="5">
    <location>
        <begin position="89"/>
        <end position="99"/>
    </location>
</feature>
<accession>A0A4U6XH00</accession>
<sequence length="2870" mass="322361">MPPKKPLGAWWLEPALPPLDSEGTDFCDYTPVPKPSSLSLDRLFVTEHMQLRNLGGLRTYESIVLQQLEPYTPRVAPPKGGLAGFDGGDSSEEEEEEEKEKEVEVANKLFINDNDDDDDDDDNYSIDDEPGGVSLLPPKKLSLPTPTPWVQRDFVRVDESKWFKLFRRERWASYCHSDPSQLSVDIDNDDHWRRLSRVIEIANRILSEVADQEWIGSFLDPRARDARGPVVSGKGSENRSNTVVYRVVPSPPASRLSKAQACAALDDIAKYFFWGFHMPDEYPNVNGKTSHVPTSDGSPFRYWMTLALSSLTPVFRDTTPEDPEGRQTAVGMAKTHAISSHFLRLIPKSSVYECRTFELFFNEERWAEAGYSFEKSVFGTTVKNHWVGGDGRIQYMGMRGMSPQTCEGSLHWTYDNWSAGDPFVDVPLGIPAVLPCATATADFWESHVQKYGASSLRTSWVCEGRSELRQETMHVWPAKIMSEPYKYSGYAELDKSMKSVAQMLRKRRLDLKRLRPWYHGEYFFWHQTVYAHSMRRFTMSWMAASFRSRSAKHEAEARDSIDTLIKPHSPSSDLEKAGPDPLAPQMFFQAFGFLALAALPVRTSPLRYQDESIGEYPDRISQGLRPGFAGDKNLLEWLVKHGRRVLASKRSKTQQHGAQSPSHDRELCMSNAGLAFRRWEALGFVAGAILCQFETELQIMRRRLDQAPLDDAFLDWDSTSWRVLPCYQGPAGHSIPVFFRQEKKGARQSEGVDADIPAWAIARPAMVAASASTTPTAPATAPARTRPTGTRIPYYTVGEVGDHQVVGAARVWGCVFDGREMAIYDITDLLVDRDGDVLEWNYATMAAFTRPGPVPGAPRVIDPAVLGLEGSRLLCSSGNRFIGNVMMHRASEDVKINDGKFGRPRWAALADSVFDITEVGFDDDLLELEEIFAFTCTIDKDPVREAINRGYHPDVIKKALRPYKIGTLWDKTVTRQFRDRAFTANDVKWHTSRETGIYSIIGRLVYDFTDLIDNHPGGSEMIARVAGGDATELWEKHHGNPISKSSVNFDKYRDMRCIGHVVEERETKALSLDEICIRDYIFSKNSVKADSPILKSLANLWGTDGTAELEKQTPNKAYLDLWDCTEYIVAKVVKPLDRLPYMSREVLREMDGRSRPEGFNELYVSDGKYVYNLTSLVAYHELDDPWLQVLKRKAGSVLSAGVPGEDEVRKWLWDTSRHRIIGLYRNSPKHSLSTAEIPVAAWKTSPRRTPSVTPKVVPGRGDGDDPSEDATKKKTRAQVALCPPMGAPAAPTTPFTVRPLCPLRKKQKRSGAYATPGPPSPGPSLPTPCDPAPGSPMDVSQSIAMTALEEMGFAMRPGTETGGVRKRKMGDWVACTIETSADMSIPKQGWAKHYCVGKPRPRRSDGLSWIDPVFPAIDPVTLRLDDPSPARIPQPPPERLDDLYTSEAQQTNKLFGMRTWEAAVLAEADVYAAANEAPWIAGTAGAAGTGDAGSVVVREWTWFPFWARDRWVIDFTVPPNWSNTWTTAHLWSAQDPAVWAVLREAIQIADNMLRCCLLTPWFQSVVNPANYESGWKEVPLGSGQMGKLWWMRNPPVQLLTAEDTVKRLLRVLGRRVFWTFNDKARQANYEPDGITHGLTVPVKGFVTGPIAIFIDVLELRTLLDPMTTGRSRKSALANVADTVRTIVHELMDGRSCLPPPVARYRLLTTNAQHTQFGPNENQSELGHSWETDTFGGKFSTVVTEESAEYFHTTTGAGLIIGLTEWPLYWDCHQWTFDQPRDFTAAFTKWPVPGLWTQSLSSQAFWECVVGRFGAACLRAPKMLYATLVLGDDGYPVPLTYPRDKTTRWVADFAPAQHHAASLRSLARELHARRQKHARLRPWYVDTFAMWQLTPWNGRRYREDLAWLRDVGFVRRNDRQEANAQGIVQRWTHPFKMGTNPDGSLGVWASRSHYGNVPREVGITVWFWRALGYLLYAALPARLPKTTPVKKPRGAQATHWTLNPAVPLTAEQRRDAEDTIQAAEAARWEYPAIWLLGRHKTLDTPSAVRRARLEAVQLARDTYDIFESLCVRPAGLRRAFEAACDAMQVRIEADRPANYASWLDFDFDMPPYPGKTEDGQALGIMEFWAAGKLWKQPPGIGYEDPSGEVLRGEDPTISMQTCAGLPAFAMRGLAGEAYASSRPGGRRNRHRDRSRPRAMMPYFTLAELHDHAERFGEPLVLVEDGLDLEVYRRSAVSRALGVARDEVLALTRRTFYGRQLTREATRRLFEVEEEEEEDEKEEGHPALAIGRVVRVLREEDVALSDGRDGRPLWIRMHRSVFDVTDLKCVSEPKLTELLRSVPGGDPSRNLRGQGYSLAEVRKSLAIWRIGILAAAAGSGAVADRHSVRTFTPKMLRGHEFREVGMYVAIDGRVYDITNYVDLHPGGLQVLVENAGRDVTALFDRYHRENRDLIVSRLQELYIGNLVEQRQQFQDDELQGTANRDLVRPHEIMIDRSVYSVQALRESDEYEEYRGLVEQLSPYLGTDATQDLKVEDDDNDEAPLLRLARLRAYIVATVARIGQGLPEMEHNELQMFDGQADEVKDVRNDSFVASDDMVYDLTAAVRFGSANPNYAKFEPFLGGIVTDRGLKSYLVSHCQDLICAVLVKKKRPGGGGRGRVVEWDPRRPAPRSFKMPIWTDQPKKKTKRPPPADDEVAPYPSAIRKAQRAMGDEDFEREDIFRPPPSRSDLDDLMASIKHGARPEFGGAPGRPRSGLSGGALSCVPRPTPGQLQRPTSELRRRALEKRASGRRRRVSGSHSMTGLAAVTTRQEKPPTGDIAGAREEPQTSAAEGDGARAVRDSPGEPRRTALEVLPKRKLLFRADDGPSRKKR</sequence>
<keyword evidence="8" id="KW-1185">Reference proteome</keyword>
<keyword evidence="3" id="KW-0408">Iron</keyword>
<evidence type="ECO:0000313" key="7">
    <source>
        <dbReference type="EMBL" id="TKW55188.1"/>
    </source>
</evidence>
<dbReference type="PROSITE" id="PS50255">
    <property type="entry name" value="CYTOCHROME_B5_2"/>
    <property type="match status" value="2"/>
</dbReference>
<feature type="compositionally biased region" description="Basic and acidic residues" evidence="5">
    <location>
        <begin position="2808"/>
        <end position="2824"/>
    </location>
</feature>
<feature type="compositionally biased region" description="Basic and acidic residues" evidence="5">
    <location>
        <begin position="2775"/>
        <end position="2786"/>
    </location>
</feature>
<feature type="region of interest" description="Disordered" evidence="5">
    <location>
        <begin position="1306"/>
        <end position="1337"/>
    </location>
</feature>
<dbReference type="Pfam" id="PF00173">
    <property type="entry name" value="Cyt-b5"/>
    <property type="match status" value="2"/>
</dbReference>
<feature type="region of interest" description="Disordered" evidence="5">
    <location>
        <begin position="2649"/>
        <end position="2870"/>
    </location>
</feature>
<evidence type="ECO:0000256" key="5">
    <source>
        <dbReference type="SAM" id="MobiDB-lite"/>
    </source>
</evidence>
<feature type="domain" description="Cytochrome b5 heme-binding" evidence="6">
    <location>
        <begin position="2386"/>
        <end position="2465"/>
    </location>
</feature>
<feature type="region of interest" description="Disordered" evidence="5">
    <location>
        <begin position="1244"/>
        <end position="1276"/>
    </location>
</feature>
<dbReference type="InterPro" id="IPR001199">
    <property type="entry name" value="Cyt_B5-like_heme/steroid-bd"/>
</dbReference>
<dbReference type="PANTHER" id="PTHR19359">
    <property type="entry name" value="CYTOCHROME B5"/>
    <property type="match status" value="1"/>
</dbReference>
<feature type="compositionally biased region" description="Pro residues" evidence="5">
    <location>
        <begin position="1316"/>
        <end position="1334"/>
    </location>
</feature>
<evidence type="ECO:0000256" key="2">
    <source>
        <dbReference type="ARBA" id="ARBA00022723"/>
    </source>
</evidence>
<feature type="compositionally biased region" description="Basic and acidic residues" evidence="5">
    <location>
        <begin position="2832"/>
        <end position="2848"/>
    </location>
</feature>
<evidence type="ECO:0000313" key="8">
    <source>
        <dbReference type="Proteomes" id="UP000310108"/>
    </source>
</evidence>
<dbReference type="SUPFAM" id="SSF55856">
    <property type="entry name" value="Cytochrome b5-like heme/steroid binding domain"/>
    <property type="match status" value="2"/>
</dbReference>
<dbReference type="PANTHER" id="PTHR19359:SF14">
    <property type="entry name" value="CYTOCHROME B5 A"/>
    <property type="match status" value="1"/>
</dbReference>
<dbReference type="Proteomes" id="UP000310108">
    <property type="component" value="Unassembled WGS sequence"/>
</dbReference>
<dbReference type="STRING" id="1306861.A0A4U6XH00"/>
<comment type="similarity">
    <text evidence="4">Belongs to the cytochrome b5 family.</text>
</comment>
<feature type="compositionally biased region" description="Acidic residues" evidence="5">
    <location>
        <begin position="113"/>
        <end position="130"/>
    </location>
</feature>
<keyword evidence="2" id="KW-0479">Metal-binding</keyword>
<feature type="region of interest" description="Disordered" evidence="5">
    <location>
        <begin position="72"/>
        <end position="140"/>
    </location>
</feature>
<name>A0A4U6XH00_9PEZI</name>
<dbReference type="EMBL" id="PJEX01000108">
    <property type="protein sequence ID" value="TKW55188.1"/>
    <property type="molecule type" value="Genomic_DNA"/>
</dbReference>
<feature type="compositionally biased region" description="Basic and acidic residues" evidence="5">
    <location>
        <begin position="2859"/>
        <end position="2870"/>
    </location>
</feature>
<dbReference type="GO" id="GO:0046872">
    <property type="term" value="F:metal ion binding"/>
    <property type="evidence" value="ECO:0007669"/>
    <property type="project" value="UniProtKB-KW"/>
</dbReference>
<dbReference type="GO" id="GO:0020037">
    <property type="term" value="F:heme binding"/>
    <property type="evidence" value="ECO:0007669"/>
    <property type="project" value="InterPro"/>
</dbReference>
<protein>
    <submittedName>
        <fullName evidence="7">Putative Delta(5) fatty acid desaturase C</fullName>
    </submittedName>
</protein>
<feature type="domain" description="Cytochrome b5 heme-binding" evidence="6">
    <location>
        <begin position="979"/>
        <end position="1062"/>
    </location>
</feature>
<evidence type="ECO:0000256" key="1">
    <source>
        <dbReference type="ARBA" id="ARBA00022617"/>
    </source>
</evidence>
<dbReference type="InterPro" id="IPR050668">
    <property type="entry name" value="Cytochrome_b5"/>
</dbReference>
<keyword evidence="1" id="KW-0349">Heme</keyword>
<organism evidence="7 8">
    <name type="scientific">Colletotrichum tanaceti</name>
    <dbReference type="NCBI Taxonomy" id="1306861"/>
    <lineage>
        <taxon>Eukaryota</taxon>
        <taxon>Fungi</taxon>
        <taxon>Dikarya</taxon>
        <taxon>Ascomycota</taxon>
        <taxon>Pezizomycotina</taxon>
        <taxon>Sordariomycetes</taxon>
        <taxon>Hypocreomycetidae</taxon>
        <taxon>Glomerellales</taxon>
        <taxon>Glomerellaceae</taxon>
        <taxon>Colletotrichum</taxon>
        <taxon>Colletotrichum destructivum species complex</taxon>
    </lineage>
</organism>
<evidence type="ECO:0000256" key="3">
    <source>
        <dbReference type="ARBA" id="ARBA00023004"/>
    </source>
</evidence>
<comment type="caution">
    <text evidence="7">The sequence shown here is derived from an EMBL/GenBank/DDBJ whole genome shotgun (WGS) entry which is preliminary data.</text>
</comment>